<gene>
    <name evidence="1" type="ORF">METZ01_LOCUS366161</name>
</gene>
<dbReference type="EMBL" id="UINC01131541">
    <property type="protein sequence ID" value="SVD13307.1"/>
    <property type="molecule type" value="Genomic_DNA"/>
</dbReference>
<name>A0A382SVR6_9ZZZZ</name>
<evidence type="ECO:0000313" key="1">
    <source>
        <dbReference type="EMBL" id="SVD13307.1"/>
    </source>
</evidence>
<accession>A0A382SVR6</accession>
<dbReference type="AlphaFoldDB" id="A0A382SVR6"/>
<sequence>MQAILDFKGLGSANEFIRQANNQWTGTLENLAHSIMLQ</sequence>
<reference evidence="1" key="1">
    <citation type="submission" date="2018-05" db="EMBL/GenBank/DDBJ databases">
        <authorList>
            <person name="Lanie J.A."/>
            <person name="Ng W.-L."/>
            <person name="Kazmierczak K.M."/>
            <person name="Andrzejewski T.M."/>
            <person name="Davidsen T.M."/>
            <person name="Wayne K.J."/>
            <person name="Tettelin H."/>
            <person name="Glass J.I."/>
            <person name="Rusch D."/>
            <person name="Podicherti R."/>
            <person name="Tsui H.-C.T."/>
            <person name="Winkler M.E."/>
        </authorList>
    </citation>
    <scope>NUCLEOTIDE SEQUENCE</scope>
</reference>
<protein>
    <submittedName>
        <fullName evidence="1">Uncharacterized protein</fullName>
    </submittedName>
</protein>
<proteinExistence type="predicted"/>
<organism evidence="1">
    <name type="scientific">marine metagenome</name>
    <dbReference type="NCBI Taxonomy" id="408172"/>
    <lineage>
        <taxon>unclassified sequences</taxon>
        <taxon>metagenomes</taxon>
        <taxon>ecological metagenomes</taxon>
    </lineage>
</organism>